<dbReference type="Proteomes" id="UP000509418">
    <property type="component" value="Chromosome"/>
</dbReference>
<sequence length="131" mass="14498">MTITTRVVETGWMRPHAPGGLLFVALGLILVAAGYVWRGRVLRPLSAKRAQAALIRERSRNLLRSADTAIAGARRRAAQGEPAMVTVGDVTRVARRHYGYLFVEREEAAAALRQRYEAADCRVDCMTDAFN</sequence>
<evidence type="ECO:0000313" key="2">
    <source>
        <dbReference type="EMBL" id="QKZ17333.1"/>
    </source>
</evidence>
<accession>A0A7H8T1H1</accession>
<gene>
    <name evidence="2" type="ORF">HUT05_08205</name>
</gene>
<name>A0A7H8T1H1_STRCX</name>
<keyword evidence="3" id="KW-1185">Reference proteome</keyword>
<evidence type="ECO:0000313" key="3">
    <source>
        <dbReference type="Proteomes" id="UP000509418"/>
    </source>
</evidence>
<keyword evidence="1" id="KW-1133">Transmembrane helix</keyword>
<keyword evidence="1" id="KW-0472">Membrane</keyword>
<proteinExistence type="predicted"/>
<keyword evidence="1" id="KW-0812">Transmembrane</keyword>
<evidence type="ECO:0000256" key="1">
    <source>
        <dbReference type="SAM" id="Phobius"/>
    </source>
</evidence>
<organism evidence="2 3">
    <name type="scientific">Streptomyces chartreusis</name>
    <dbReference type="NCBI Taxonomy" id="1969"/>
    <lineage>
        <taxon>Bacteria</taxon>
        <taxon>Bacillati</taxon>
        <taxon>Actinomycetota</taxon>
        <taxon>Actinomycetes</taxon>
        <taxon>Kitasatosporales</taxon>
        <taxon>Streptomycetaceae</taxon>
        <taxon>Streptomyces</taxon>
    </lineage>
</organism>
<dbReference type="EMBL" id="CP056041">
    <property type="protein sequence ID" value="QKZ17333.1"/>
    <property type="molecule type" value="Genomic_DNA"/>
</dbReference>
<protein>
    <submittedName>
        <fullName evidence="2">Uncharacterized protein</fullName>
    </submittedName>
</protein>
<feature type="transmembrane region" description="Helical" evidence="1">
    <location>
        <begin position="20"/>
        <end position="37"/>
    </location>
</feature>
<reference evidence="2 3" key="1">
    <citation type="submission" date="2020-06" db="EMBL/GenBank/DDBJ databases">
        <title>Genome mining for natural products.</title>
        <authorList>
            <person name="Zhang B."/>
            <person name="Shi J."/>
            <person name="Ge H."/>
        </authorList>
    </citation>
    <scope>NUCLEOTIDE SEQUENCE [LARGE SCALE GENOMIC DNA]</scope>
    <source>
        <strain evidence="2 3">NA02069</strain>
    </source>
</reference>
<dbReference type="AlphaFoldDB" id="A0A7H8T1H1"/>
<dbReference type="RefSeq" id="WP_176574679.1">
    <property type="nucleotide sequence ID" value="NZ_CBDRGH010000024.1"/>
</dbReference>